<dbReference type="Proteomes" id="UP001279734">
    <property type="component" value="Unassembled WGS sequence"/>
</dbReference>
<organism evidence="4 5">
    <name type="scientific">Nepenthes gracilis</name>
    <name type="common">Slender pitcher plant</name>
    <dbReference type="NCBI Taxonomy" id="150966"/>
    <lineage>
        <taxon>Eukaryota</taxon>
        <taxon>Viridiplantae</taxon>
        <taxon>Streptophyta</taxon>
        <taxon>Embryophyta</taxon>
        <taxon>Tracheophyta</taxon>
        <taxon>Spermatophyta</taxon>
        <taxon>Magnoliopsida</taxon>
        <taxon>eudicotyledons</taxon>
        <taxon>Gunneridae</taxon>
        <taxon>Pentapetalae</taxon>
        <taxon>Caryophyllales</taxon>
        <taxon>Nepenthaceae</taxon>
        <taxon>Nepenthes</taxon>
    </lineage>
</organism>
<feature type="compositionally biased region" description="Basic and acidic residues" evidence="2">
    <location>
        <begin position="142"/>
        <end position="155"/>
    </location>
</feature>
<keyword evidence="1" id="KW-0863">Zinc-finger</keyword>
<proteinExistence type="predicted"/>
<dbReference type="SUPFAM" id="SSF57850">
    <property type="entry name" value="RING/U-box"/>
    <property type="match status" value="1"/>
</dbReference>
<dbReference type="PANTHER" id="PTHR31315">
    <property type="entry name" value="PROTEIN SIP5"/>
    <property type="match status" value="1"/>
</dbReference>
<reference evidence="4" key="1">
    <citation type="submission" date="2023-05" db="EMBL/GenBank/DDBJ databases">
        <title>Nepenthes gracilis genome sequencing.</title>
        <authorList>
            <person name="Fukushima K."/>
        </authorList>
    </citation>
    <scope>NUCLEOTIDE SEQUENCE</scope>
    <source>
        <strain evidence="4">SING2019-196</strain>
    </source>
</reference>
<dbReference type="EMBL" id="BSYO01000029">
    <property type="protein sequence ID" value="GMH25613.1"/>
    <property type="molecule type" value="Genomic_DNA"/>
</dbReference>
<dbReference type="PANTHER" id="PTHR31315:SF1">
    <property type="entry name" value="PROTEIN SIP5"/>
    <property type="match status" value="1"/>
</dbReference>
<name>A0AAD3TAF0_NEPGR</name>
<accession>A0AAD3TAF0</accession>
<evidence type="ECO:0000256" key="2">
    <source>
        <dbReference type="SAM" id="MobiDB-lite"/>
    </source>
</evidence>
<comment type="caution">
    <text evidence="4">The sequence shown here is derived from an EMBL/GenBank/DDBJ whole genome shotgun (WGS) entry which is preliminary data.</text>
</comment>
<dbReference type="PROSITE" id="PS50089">
    <property type="entry name" value="ZF_RING_2"/>
    <property type="match status" value="1"/>
</dbReference>
<gene>
    <name evidence="4" type="ORF">Nepgr_027456</name>
</gene>
<feature type="region of interest" description="Disordered" evidence="2">
    <location>
        <begin position="142"/>
        <end position="163"/>
    </location>
</feature>
<keyword evidence="5" id="KW-1185">Reference proteome</keyword>
<keyword evidence="1" id="KW-0479">Metal-binding</keyword>
<dbReference type="AlphaFoldDB" id="A0AAD3TAF0"/>
<evidence type="ECO:0000313" key="4">
    <source>
        <dbReference type="EMBL" id="GMH25613.1"/>
    </source>
</evidence>
<evidence type="ECO:0000259" key="3">
    <source>
        <dbReference type="PROSITE" id="PS50089"/>
    </source>
</evidence>
<dbReference type="InterPro" id="IPR001841">
    <property type="entry name" value="Znf_RING"/>
</dbReference>
<dbReference type="GO" id="GO:0008270">
    <property type="term" value="F:zinc ion binding"/>
    <property type="evidence" value="ECO:0007669"/>
    <property type="project" value="UniProtKB-KW"/>
</dbReference>
<protein>
    <recommendedName>
        <fullName evidence="3">RING-type domain-containing protein</fullName>
    </recommendedName>
</protein>
<sequence length="545" mass="60492">MGNKLGRRRQVVDEKYTRPQGLYQIKDVDYKKLRKLILESKLAPCYPGGDECDCGFLEECPICFLYYPTLNRSRCCMKSICTECFLQMKNPNSTPPTQCPFCKTSNYAVEYRGVKSKEERGLEQIEEQKVIEAKIRMRQRELQDEEQRMHKREEINSSSGVRQTVNVDCNTSEGTEGAEVVSFEDLHAAPMLRQQQSRQNRDDEFDLDLEDIMVMEAIWLSIQENGRKRHTSQAADAPKQYAARDCYVSPVAATLAGSSSSPSGSLTCAIAALAECQQMGRESSSNYARNMSIRAKPMDTNYPPVESCCDDNGGMAVPRDGGDWLLDAESENSYGSSNELNDGTSVTALLPPPPPPLLPYRMVGNNYSISDETNDHGRRIMSIQQLCQQMGGESSSNYARDMSIRAKPMNTNYPPVESCCDDNGGTVVPRDGGDWLLDAESENSYGSSNELDDGTSVTALPPPPPPPLLPYRMVGNNYSISDETNDHGFVALPPPPPPLPFGEASNFQYFPGPIPESYEEQMMLAMAVSLVEARARTAAQGITWQ</sequence>
<evidence type="ECO:0000313" key="5">
    <source>
        <dbReference type="Proteomes" id="UP001279734"/>
    </source>
</evidence>
<evidence type="ECO:0000256" key="1">
    <source>
        <dbReference type="PROSITE-ProRule" id="PRU00175"/>
    </source>
</evidence>
<dbReference type="InterPro" id="IPR039301">
    <property type="entry name" value="Sip5/DA2"/>
</dbReference>
<dbReference type="GO" id="GO:0005737">
    <property type="term" value="C:cytoplasm"/>
    <property type="evidence" value="ECO:0007669"/>
    <property type="project" value="TreeGrafter"/>
</dbReference>
<keyword evidence="1" id="KW-0862">Zinc</keyword>
<feature type="domain" description="RING-type" evidence="3">
    <location>
        <begin position="60"/>
        <end position="103"/>
    </location>
</feature>